<organism evidence="1 2">
    <name type="scientific">Methylosinus sporium</name>
    <dbReference type="NCBI Taxonomy" id="428"/>
    <lineage>
        <taxon>Bacteria</taxon>
        <taxon>Pseudomonadati</taxon>
        <taxon>Pseudomonadota</taxon>
        <taxon>Alphaproteobacteria</taxon>
        <taxon>Hyphomicrobiales</taxon>
        <taxon>Methylocystaceae</taxon>
        <taxon>Methylosinus</taxon>
    </lineage>
</organism>
<keyword evidence="2" id="KW-1185">Reference proteome</keyword>
<dbReference type="Proteomes" id="UP000245137">
    <property type="component" value="Unassembled WGS sequence"/>
</dbReference>
<gene>
    <name evidence="1" type="ORF">C5689_06375</name>
</gene>
<accession>A0A2U1SST8</accession>
<comment type="caution">
    <text evidence="1">The sequence shown here is derived from an EMBL/GenBank/DDBJ whole genome shotgun (WGS) entry which is preliminary data.</text>
</comment>
<proteinExistence type="predicted"/>
<protein>
    <submittedName>
        <fullName evidence="1">Uncharacterized protein</fullName>
    </submittedName>
</protein>
<evidence type="ECO:0000313" key="1">
    <source>
        <dbReference type="EMBL" id="PWB94686.1"/>
    </source>
</evidence>
<reference evidence="1 2" key="1">
    <citation type="journal article" date="2018" name="Appl. Microbiol. Biotechnol.">
        <title>Co-cultivation of the strictly anaerobic methanogen Methanosarcina barkeri with aerobic methanotrophs in an oxygen-limited membrane bioreactor.</title>
        <authorList>
            <person name="In 't Zandt M.H."/>
            <person name="van den Bosch T.J.M."/>
            <person name="Rijkers R."/>
            <person name="van Kessel M.A.H.J."/>
            <person name="Jetten M.S.M."/>
            <person name="Welte C.U."/>
        </authorList>
    </citation>
    <scope>NUCLEOTIDE SEQUENCE [LARGE SCALE GENOMIC DNA]</scope>
    <source>
        <strain evidence="1 2">DSM 17706</strain>
    </source>
</reference>
<sequence>MIVAALSDAELRRRIAELAREGKRAGLRRDLPRYTAIARELVSLRVERDLRARKDRNVKSR</sequence>
<dbReference type="EMBL" id="PUIV01000006">
    <property type="protein sequence ID" value="PWB94686.1"/>
    <property type="molecule type" value="Genomic_DNA"/>
</dbReference>
<name>A0A2U1SST8_METSR</name>
<dbReference type="AlphaFoldDB" id="A0A2U1SST8"/>
<evidence type="ECO:0000313" key="2">
    <source>
        <dbReference type="Proteomes" id="UP000245137"/>
    </source>
</evidence>